<evidence type="ECO:0000256" key="2">
    <source>
        <dbReference type="ARBA" id="ARBA00012432"/>
    </source>
</evidence>
<feature type="domain" description="Protein kinase" evidence="14">
    <location>
        <begin position="23"/>
        <end position="286"/>
    </location>
</feature>
<keyword evidence="10" id="KW-0119">Carbohydrate metabolism</keyword>
<dbReference type="InterPro" id="IPR002291">
    <property type="entry name" value="Phosph_kin_gamma"/>
</dbReference>
<keyword evidence="9" id="KW-0112">Calmodulin-binding</keyword>
<dbReference type="GO" id="GO:0004689">
    <property type="term" value="F:phosphorylase kinase activity"/>
    <property type="evidence" value="ECO:0007669"/>
    <property type="project" value="UniProtKB-EC"/>
</dbReference>
<evidence type="ECO:0000256" key="11">
    <source>
        <dbReference type="ARBA" id="ARBA00025890"/>
    </source>
</evidence>
<dbReference type="InterPro" id="IPR000719">
    <property type="entry name" value="Prot_kinase_dom"/>
</dbReference>
<dbReference type="InterPro" id="IPR011009">
    <property type="entry name" value="Kinase-like_dom_sf"/>
</dbReference>
<evidence type="ECO:0000256" key="1">
    <source>
        <dbReference type="ARBA" id="ARBA00001674"/>
    </source>
</evidence>
<reference evidence="15" key="1">
    <citation type="submission" date="2022-11" db="UniProtKB">
        <authorList>
            <consortium name="EnsemblMetazoa"/>
        </authorList>
    </citation>
    <scope>IDENTIFICATION</scope>
</reference>
<comment type="similarity">
    <text evidence="13">Belongs to the protein kinase superfamily.</text>
</comment>
<dbReference type="GO" id="GO:0005964">
    <property type="term" value="C:phosphorylase kinase complex"/>
    <property type="evidence" value="ECO:0007669"/>
    <property type="project" value="InterPro"/>
</dbReference>
<evidence type="ECO:0000256" key="5">
    <source>
        <dbReference type="ARBA" id="ARBA00022679"/>
    </source>
</evidence>
<dbReference type="PANTHER" id="PTHR24347">
    <property type="entry name" value="SERINE/THREONINE-PROTEIN KINASE"/>
    <property type="match status" value="1"/>
</dbReference>
<dbReference type="RefSeq" id="XP_020893988.1">
    <property type="nucleotide sequence ID" value="XM_021038329.2"/>
</dbReference>
<dbReference type="OrthoDB" id="419455at2759"/>
<evidence type="ECO:0000256" key="6">
    <source>
        <dbReference type="ARBA" id="ARBA00022741"/>
    </source>
</evidence>
<dbReference type="InterPro" id="IPR017441">
    <property type="entry name" value="Protein_kinase_ATP_BS"/>
</dbReference>
<dbReference type="KEGG" id="epa:110233083"/>
<sequence length="306" mass="34755">MTALDFDDGLVGSEATGGFTDKYEAKEVLGSGVSSVVRRCLHRLSGGEFAVKIIDKLSDQGGVDIVDTTKDEVDILLTIHGHRSIIELVDVFESSAFFFLVFEFASHGELFDYLTQEVTLSEKKARKIMRQILEAVSFMHEQRIVHRDLKPENILLDSDLNVKISDFGFAVKSNEDELLKELCGTPGYLAPEVLQCSMFPDAPGYNREVDMWACGVILYTLLCGFPPFWHRRQVVMIRSIMQGKYQFNSPDWDEISRNAKDLISKLLVVNPQKRITADEALEHAWFAEAQSQKTEKFCARWKFKVK</sequence>
<name>A0A913WTR9_EXADI</name>
<dbReference type="SUPFAM" id="SSF56112">
    <property type="entry name" value="Protein kinase-like (PK-like)"/>
    <property type="match status" value="1"/>
</dbReference>
<comment type="subunit">
    <text evidence="11">Hexadecamer of 4 heterotetramers, each composed of alpha, beta, gamma, and delta subunits. Alpha (PHKA1 or PHKA2) and beta (PHKB) are regulatory subunits, gamma (PHKG1 or PHKG2) is the catalytic subunit, and delta is calmodulin.</text>
</comment>
<evidence type="ECO:0000256" key="4">
    <source>
        <dbReference type="ARBA" id="ARBA00022600"/>
    </source>
</evidence>
<keyword evidence="5" id="KW-0808">Transferase</keyword>
<organism evidence="15 16">
    <name type="scientific">Exaiptasia diaphana</name>
    <name type="common">Tropical sea anemone</name>
    <name type="synonym">Aiptasia pulchella</name>
    <dbReference type="NCBI Taxonomy" id="2652724"/>
    <lineage>
        <taxon>Eukaryota</taxon>
        <taxon>Metazoa</taxon>
        <taxon>Cnidaria</taxon>
        <taxon>Anthozoa</taxon>
        <taxon>Hexacorallia</taxon>
        <taxon>Actiniaria</taxon>
        <taxon>Aiptasiidae</taxon>
        <taxon>Exaiptasia</taxon>
    </lineage>
</organism>
<evidence type="ECO:0000256" key="8">
    <source>
        <dbReference type="ARBA" id="ARBA00022840"/>
    </source>
</evidence>
<dbReference type="PRINTS" id="PR01049">
    <property type="entry name" value="PHOSPHBKNASE"/>
</dbReference>
<evidence type="ECO:0000256" key="12">
    <source>
        <dbReference type="PROSITE-ProRule" id="PRU10141"/>
    </source>
</evidence>
<keyword evidence="4" id="KW-0321">Glycogen metabolism</keyword>
<dbReference type="FunFam" id="1.10.510.10:FF:001430">
    <property type="entry name" value="phosphorylase b kinase gamma catalytic chain, skeletal muscle/heart isoform"/>
    <property type="match status" value="1"/>
</dbReference>
<dbReference type="EC" id="2.7.11.19" evidence="2"/>
<dbReference type="GeneID" id="110233083"/>
<protein>
    <recommendedName>
        <fullName evidence="2">phosphorylase kinase</fullName>
        <ecNumber evidence="2">2.7.11.19</ecNumber>
    </recommendedName>
</protein>
<dbReference type="Gene3D" id="3.30.200.20">
    <property type="entry name" value="Phosphorylase Kinase, domain 1"/>
    <property type="match status" value="1"/>
</dbReference>
<evidence type="ECO:0000256" key="10">
    <source>
        <dbReference type="ARBA" id="ARBA00023277"/>
    </source>
</evidence>
<comment type="catalytic activity">
    <reaction evidence="1">
        <text>2 ATP + phosphorylase b = 2 ADP + phosphorylase a.</text>
        <dbReference type="EC" id="2.7.11.19"/>
    </reaction>
</comment>
<dbReference type="InterPro" id="IPR008271">
    <property type="entry name" value="Ser/Thr_kinase_AS"/>
</dbReference>
<dbReference type="PROSITE" id="PS00108">
    <property type="entry name" value="PROTEIN_KINASE_ST"/>
    <property type="match status" value="1"/>
</dbReference>
<evidence type="ECO:0000256" key="7">
    <source>
        <dbReference type="ARBA" id="ARBA00022777"/>
    </source>
</evidence>
<accession>A0A913WTR9</accession>
<evidence type="ECO:0000256" key="13">
    <source>
        <dbReference type="RuleBase" id="RU000304"/>
    </source>
</evidence>
<keyword evidence="7" id="KW-0418">Kinase</keyword>
<evidence type="ECO:0000256" key="3">
    <source>
        <dbReference type="ARBA" id="ARBA00022527"/>
    </source>
</evidence>
<dbReference type="PROSITE" id="PS00107">
    <property type="entry name" value="PROTEIN_KINASE_ATP"/>
    <property type="match status" value="1"/>
</dbReference>
<evidence type="ECO:0000256" key="9">
    <source>
        <dbReference type="ARBA" id="ARBA00022860"/>
    </source>
</evidence>
<dbReference type="PROSITE" id="PS50011">
    <property type="entry name" value="PROTEIN_KINASE_DOM"/>
    <property type="match status" value="1"/>
</dbReference>
<dbReference type="Gene3D" id="1.10.510.10">
    <property type="entry name" value="Transferase(Phosphotransferase) domain 1"/>
    <property type="match status" value="1"/>
</dbReference>
<proteinExistence type="inferred from homology"/>
<dbReference type="GO" id="GO:0005524">
    <property type="term" value="F:ATP binding"/>
    <property type="evidence" value="ECO:0007669"/>
    <property type="project" value="UniProtKB-UniRule"/>
</dbReference>
<dbReference type="GO" id="GO:0005977">
    <property type="term" value="P:glycogen metabolic process"/>
    <property type="evidence" value="ECO:0007669"/>
    <property type="project" value="UniProtKB-KW"/>
</dbReference>
<evidence type="ECO:0000313" key="15">
    <source>
        <dbReference type="EnsemblMetazoa" id="XP_020893988.1"/>
    </source>
</evidence>
<keyword evidence="8 12" id="KW-0067">ATP-binding</keyword>
<dbReference type="Pfam" id="PF00069">
    <property type="entry name" value="Pkinase"/>
    <property type="match status" value="1"/>
</dbReference>
<dbReference type="Proteomes" id="UP000887567">
    <property type="component" value="Unplaced"/>
</dbReference>
<keyword evidence="16" id="KW-1185">Reference proteome</keyword>
<dbReference type="GO" id="GO:0005516">
    <property type="term" value="F:calmodulin binding"/>
    <property type="evidence" value="ECO:0007669"/>
    <property type="project" value="UniProtKB-KW"/>
</dbReference>
<keyword evidence="6 12" id="KW-0547">Nucleotide-binding</keyword>
<dbReference type="SMART" id="SM00220">
    <property type="entry name" value="S_TKc"/>
    <property type="match status" value="1"/>
</dbReference>
<evidence type="ECO:0000313" key="16">
    <source>
        <dbReference type="Proteomes" id="UP000887567"/>
    </source>
</evidence>
<evidence type="ECO:0000259" key="14">
    <source>
        <dbReference type="PROSITE" id="PS50011"/>
    </source>
</evidence>
<dbReference type="OMA" id="CHYRRAK"/>
<keyword evidence="3 13" id="KW-0723">Serine/threonine-protein kinase</keyword>
<feature type="binding site" evidence="12">
    <location>
        <position position="52"/>
    </location>
    <ligand>
        <name>ATP</name>
        <dbReference type="ChEBI" id="CHEBI:30616"/>
    </ligand>
</feature>
<dbReference type="EnsemblMetazoa" id="XM_021038329.2">
    <property type="protein sequence ID" value="XP_020893988.1"/>
    <property type="gene ID" value="LOC110233083"/>
</dbReference>
<dbReference type="AlphaFoldDB" id="A0A913WTR9"/>